<dbReference type="InterPro" id="IPR000531">
    <property type="entry name" value="Beta-barrel_TonB"/>
</dbReference>
<evidence type="ECO:0000259" key="13">
    <source>
        <dbReference type="Pfam" id="PF00593"/>
    </source>
</evidence>
<comment type="caution">
    <text evidence="15">The sequence shown here is derived from an EMBL/GenBank/DDBJ whole genome shotgun (WGS) entry which is preliminary data.</text>
</comment>
<dbReference type="InterPro" id="IPR036942">
    <property type="entry name" value="Beta-barrel_TonB_sf"/>
</dbReference>
<keyword evidence="16" id="KW-1185">Reference proteome</keyword>
<dbReference type="Gene3D" id="2.40.170.20">
    <property type="entry name" value="TonB-dependent receptor, beta-barrel domain"/>
    <property type="match status" value="1"/>
</dbReference>
<dbReference type="PANTHER" id="PTHR30069">
    <property type="entry name" value="TONB-DEPENDENT OUTER MEMBRANE RECEPTOR"/>
    <property type="match status" value="1"/>
</dbReference>
<evidence type="ECO:0000256" key="6">
    <source>
        <dbReference type="ARBA" id="ARBA00023077"/>
    </source>
</evidence>
<evidence type="ECO:0000256" key="9">
    <source>
        <dbReference type="ARBA" id="ARBA00023237"/>
    </source>
</evidence>
<dbReference type="Pfam" id="PF07715">
    <property type="entry name" value="Plug"/>
    <property type="match status" value="1"/>
</dbReference>
<feature type="domain" description="TonB-dependent receptor plug" evidence="14">
    <location>
        <begin position="119"/>
        <end position="227"/>
    </location>
</feature>
<keyword evidence="6 11" id="KW-0798">TonB box</keyword>
<evidence type="ECO:0000256" key="5">
    <source>
        <dbReference type="ARBA" id="ARBA00022729"/>
    </source>
</evidence>
<organism evidence="15 16">
    <name type="scientific">Mucilaginibacter antarcticus</name>
    <dbReference type="NCBI Taxonomy" id="1855725"/>
    <lineage>
        <taxon>Bacteria</taxon>
        <taxon>Pseudomonadati</taxon>
        <taxon>Bacteroidota</taxon>
        <taxon>Sphingobacteriia</taxon>
        <taxon>Sphingobacteriales</taxon>
        <taxon>Sphingobacteriaceae</taxon>
        <taxon>Mucilaginibacter</taxon>
    </lineage>
</organism>
<dbReference type="PANTHER" id="PTHR30069:SF29">
    <property type="entry name" value="HEMOGLOBIN AND HEMOGLOBIN-HAPTOGLOBIN-BINDING PROTEIN 1-RELATED"/>
    <property type="match status" value="1"/>
</dbReference>
<evidence type="ECO:0000256" key="4">
    <source>
        <dbReference type="ARBA" id="ARBA00022692"/>
    </source>
</evidence>
<comment type="subcellular location">
    <subcellularLocation>
        <location evidence="1 10">Cell outer membrane</location>
        <topology evidence="1 10">Multi-pass membrane protein</topology>
    </subcellularLocation>
</comment>
<feature type="chain" id="PRO_5046952334" evidence="12">
    <location>
        <begin position="19"/>
        <end position="723"/>
    </location>
</feature>
<accession>A0ABW5XV77</accession>
<dbReference type="InterPro" id="IPR008969">
    <property type="entry name" value="CarboxyPept-like_regulatory"/>
</dbReference>
<dbReference type="Proteomes" id="UP001597601">
    <property type="component" value="Unassembled WGS sequence"/>
</dbReference>
<dbReference type="InterPro" id="IPR012910">
    <property type="entry name" value="Plug_dom"/>
</dbReference>
<evidence type="ECO:0000256" key="12">
    <source>
        <dbReference type="SAM" id="SignalP"/>
    </source>
</evidence>
<comment type="similarity">
    <text evidence="10 11">Belongs to the TonB-dependent receptor family.</text>
</comment>
<protein>
    <submittedName>
        <fullName evidence="15">TonB-dependent receptor domain-containing protein</fullName>
    </submittedName>
</protein>
<dbReference type="InterPro" id="IPR037066">
    <property type="entry name" value="Plug_dom_sf"/>
</dbReference>
<keyword evidence="9 10" id="KW-0998">Cell outer membrane</keyword>
<evidence type="ECO:0000256" key="1">
    <source>
        <dbReference type="ARBA" id="ARBA00004571"/>
    </source>
</evidence>
<evidence type="ECO:0000256" key="2">
    <source>
        <dbReference type="ARBA" id="ARBA00022448"/>
    </source>
</evidence>
<feature type="signal peptide" evidence="12">
    <location>
        <begin position="1"/>
        <end position="18"/>
    </location>
</feature>
<dbReference type="SUPFAM" id="SSF56935">
    <property type="entry name" value="Porins"/>
    <property type="match status" value="1"/>
</dbReference>
<dbReference type="PROSITE" id="PS52016">
    <property type="entry name" value="TONB_DEPENDENT_REC_3"/>
    <property type="match status" value="1"/>
</dbReference>
<gene>
    <name evidence="15" type="ORF">ACFSYC_19330</name>
</gene>
<dbReference type="SUPFAM" id="SSF49464">
    <property type="entry name" value="Carboxypeptidase regulatory domain-like"/>
    <property type="match status" value="1"/>
</dbReference>
<evidence type="ECO:0000256" key="7">
    <source>
        <dbReference type="ARBA" id="ARBA00023136"/>
    </source>
</evidence>
<feature type="domain" description="TonB-dependent receptor-like beta-barrel" evidence="13">
    <location>
        <begin position="307"/>
        <end position="665"/>
    </location>
</feature>
<dbReference type="EMBL" id="JBHUON010000039">
    <property type="protein sequence ID" value="MFD2866857.1"/>
    <property type="molecule type" value="Genomic_DNA"/>
</dbReference>
<dbReference type="RefSeq" id="WP_377130505.1">
    <property type="nucleotide sequence ID" value="NZ_JBHUHN010000001.1"/>
</dbReference>
<dbReference type="Pfam" id="PF13715">
    <property type="entry name" value="CarbopepD_reg_2"/>
    <property type="match status" value="1"/>
</dbReference>
<evidence type="ECO:0000313" key="16">
    <source>
        <dbReference type="Proteomes" id="UP001597601"/>
    </source>
</evidence>
<reference evidence="16" key="1">
    <citation type="journal article" date="2019" name="Int. J. Syst. Evol. Microbiol.">
        <title>The Global Catalogue of Microorganisms (GCM) 10K type strain sequencing project: providing services to taxonomists for standard genome sequencing and annotation.</title>
        <authorList>
            <consortium name="The Broad Institute Genomics Platform"/>
            <consortium name="The Broad Institute Genome Sequencing Center for Infectious Disease"/>
            <person name="Wu L."/>
            <person name="Ma J."/>
        </authorList>
    </citation>
    <scope>NUCLEOTIDE SEQUENCE [LARGE SCALE GENOMIC DNA]</scope>
    <source>
        <strain evidence="16">KCTC 52232</strain>
    </source>
</reference>
<evidence type="ECO:0000256" key="8">
    <source>
        <dbReference type="ARBA" id="ARBA00023170"/>
    </source>
</evidence>
<name>A0ABW5XV77_9SPHI</name>
<keyword evidence="3 10" id="KW-1134">Transmembrane beta strand</keyword>
<dbReference type="Gene3D" id="2.60.40.1120">
    <property type="entry name" value="Carboxypeptidase-like, regulatory domain"/>
    <property type="match status" value="1"/>
</dbReference>
<evidence type="ECO:0000313" key="15">
    <source>
        <dbReference type="EMBL" id="MFD2866857.1"/>
    </source>
</evidence>
<dbReference type="Gene3D" id="2.170.130.10">
    <property type="entry name" value="TonB-dependent receptor, plug domain"/>
    <property type="match status" value="1"/>
</dbReference>
<keyword evidence="2 10" id="KW-0813">Transport</keyword>
<dbReference type="Pfam" id="PF00593">
    <property type="entry name" value="TonB_dep_Rec_b-barrel"/>
    <property type="match status" value="1"/>
</dbReference>
<evidence type="ECO:0000256" key="3">
    <source>
        <dbReference type="ARBA" id="ARBA00022452"/>
    </source>
</evidence>
<dbReference type="InterPro" id="IPR039426">
    <property type="entry name" value="TonB-dep_rcpt-like"/>
</dbReference>
<evidence type="ECO:0000256" key="10">
    <source>
        <dbReference type="PROSITE-ProRule" id="PRU01360"/>
    </source>
</evidence>
<keyword evidence="7 10" id="KW-0472">Membrane</keyword>
<evidence type="ECO:0000259" key="14">
    <source>
        <dbReference type="Pfam" id="PF07715"/>
    </source>
</evidence>
<keyword evidence="5 12" id="KW-0732">Signal</keyword>
<keyword evidence="8 15" id="KW-0675">Receptor</keyword>
<evidence type="ECO:0000256" key="11">
    <source>
        <dbReference type="RuleBase" id="RU003357"/>
    </source>
</evidence>
<sequence>MKFILAVLLLGCAGLAKAQNTYTAIIQDSTTKTALRGVVARLQNTQNGTTSDAQGRLTIKNVPSGQQTIIFSYVGYTSKAIIVKFPLTSDKEIPIITLSQADNVTEEVVISSSRTNSRIEDLPSKVEVLGGEEMEEENQVKPGNVVSILGDLSVIHVQQTSAVTGNTTIRLQGLDGRYTQLLRDGLPLFDGFSGNFGVLSIPPLDLKQIEIIKGSSSTLYGGGAIAGLINFISKTPKKERELSFTLNRSTLKESNVNSYYAQRFNKIGVTLLVQQTVQDAFDVNKDSFSDVAKLNSTVLHPRLFYYINDHSRLDAGYALSYEDRQGGDMRVIDKHPDALHQYIEQNRSMRNTIDLHYQNNPDSIHHFTLKGSASNYSLTTNDDGFRFKGSQLIDHIELSELFNAHRHDVVLGLNYTGEYFRKGQSDPTPLNDYTYHTVGAFIQDGWHVTNHVLLESGLRTDHHNQFGWFVLPRLALLYRPAPDISLRLSGGLGYKVPNILIPETLAGGYSNLQPVTNLLKSERSKGLNFDVNYHLKLGDDVTLDIDQALYYTGISNPLTPVLNTDNTVSLNNVYNKINAIGTDTYLRFRVDEVELYFGFNHTISKQANDVISNYLAFSPQNKLSTTIAYEIEGKWRFGVESSYETNQYIYNNEHVPNTFFAAGMIERKFGQHISLVLNCENISDFRQSNYEPLYTGSVTHPIFKPVWGPIDGRVFNLALRIKV</sequence>
<keyword evidence="4 10" id="KW-0812">Transmembrane</keyword>
<proteinExistence type="inferred from homology"/>